<proteinExistence type="predicted"/>
<accession>A0A512DHD5</accession>
<dbReference type="GO" id="GO:0008684">
    <property type="term" value="F:2-oxopent-4-enoate hydratase activity"/>
    <property type="evidence" value="ECO:0007669"/>
    <property type="project" value="TreeGrafter"/>
</dbReference>
<dbReference type="Gene3D" id="3.90.850.10">
    <property type="entry name" value="Fumarylacetoacetase-like, C-terminal domain"/>
    <property type="match status" value="1"/>
</dbReference>
<keyword evidence="1" id="KW-0456">Lyase</keyword>
<dbReference type="AlphaFoldDB" id="A0A512DHD5"/>
<dbReference type="PANTHER" id="PTHR30143">
    <property type="entry name" value="ACID HYDRATASE"/>
    <property type="match status" value="1"/>
</dbReference>
<dbReference type="OrthoDB" id="9792137at2"/>
<organism evidence="3 4">
    <name type="scientific">Skermanella aerolata</name>
    <dbReference type="NCBI Taxonomy" id="393310"/>
    <lineage>
        <taxon>Bacteria</taxon>
        <taxon>Pseudomonadati</taxon>
        <taxon>Pseudomonadota</taxon>
        <taxon>Alphaproteobacteria</taxon>
        <taxon>Rhodospirillales</taxon>
        <taxon>Azospirillaceae</taxon>
        <taxon>Skermanella</taxon>
    </lineage>
</organism>
<dbReference type="Proteomes" id="UP000321523">
    <property type="component" value="Unassembled WGS sequence"/>
</dbReference>
<dbReference type="Pfam" id="PF01557">
    <property type="entry name" value="FAA_hydrolase"/>
    <property type="match status" value="1"/>
</dbReference>
<reference evidence="3 4" key="1">
    <citation type="submission" date="2019-07" db="EMBL/GenBank/DDBJ databases">
        <title>Whole genome shotgun sequence of Skermanella aerolata NBRC 106429.</title>
        <authorList>
            <person name="Hosoyama A."/>
            <person name="Uohara A."/>
            <person name="Ohji S."/>
            <person name="Ichikawa N."/>
        </authorList>
    </citation>
    <scope>NUCLEOTIDE SEQUENCE [LARGE SCALE GENOMIC DNA]</scope>
    <source>
        <strain evidence="3 4">NBRC 106429</strain>
    </source>
</reference>
<sequence length="252" mass="26804">MTPRDVSIAADLLLDARRKGVRLTSLPAPANPGSWDDAYAVQDHLVRKLGTRAGWKVGAITPEAEPFRAALTADTVFDGATRIPASRFNVIGVEAELVYRFSKTLIARQQLYGEDEVFDAVGSVHAAIEIVDTRFAAWNSVDRLAQVADQMNHGALVVGSGRPDWREVDPVNEPVSLSIDGKPVLETVGGNSAGDPLRMLVWLANTGARSLGGIKAGDLITTGSCTGTIFVEGPCRIAAEFPAVGRAMLEIA</sequence>
<evidence type="ECO:0000313" key="3">
    <source>
        <dbReference type="EMBL" id="GEO35904.1"/>
    </source>
</evidence>
<dbReference type="InterPro" id="IPR011234">
    <property type="entry name" value="Fumarylacetoacetase-like_C"/>
</dbReference>
<dbReference type="InterPro" id="IPR036663">
    <property type="entry name" value="Fumarylacetoacetase_C_sf"/>
</dbReference>
<protein>
    <submittedName>
        <fullName evidence="3">Hydratase</fullName>
    </submittedName>
</protein>
<dbReference type="SUPFAM" id="SSF56529">
    <property type="entry name" value="FAH"/>
    <property type="match status" value="1"/>
</dbReference>
<evidence type="ECO:0000259" key="2">
    <source>
        <dbReference type="Pfam" id="PF01557"/>
    </source>
</evidence>
<feature type="domain" description="Fumarylacetoacetase-like C-terminal" evidence="2">
    <location>
        <begin position="80"/>
        <end position="228"/>
    </location>
</feature>
<comment type="caution">
    <text evidence="3">The sequence shown here is derived from an EMBL/GenBank/DDBJ whole genome shotgun (WGS) entry which is preliminary data.</text>
</comment>
<keyword evidence="4" id="KW-1185">Reference proteome</keyword>
<dbReference type="RefSeq" id="WP_052831585.1">
    <property type="nucleotide sequence ID" value="NZ_BJYZ01000001.1"/>
</dbReference>
<dbReference type="InterPro" id="IPR050772">
    <property type="entry name" value="Hydratase-Decarb/MhpD_sf"/>
</dbReference>
<dbReference type="EMBL" id="BJYZ01000001">
    <property type="protein sequence ID" value="GEO35904.1"/>
    <property type="molecule type" value="Genomic_DNA"/>
</dbReference>
<dbReference type="PANTHER" id="PTHR30143:SF0">
    <property type="entry name" value="2-KETO-4-PENTENOATE HYDRATASE"/>
    <property type="match status" value="1"/>
</dbReference>
<gene>
    <name evidence="3" type="ORF">SAE02_00520</name>
</gene>
<evidence type="ECO:0000256" key="1">
    <source>
        <dbReference type="ARBA" id="ARBA00023239"/>
    </source>
</evidence>
<dbReference type="GO" id="GO:0005737">
    <property type="term" value="C:cytoplasm"/>
    <property type="evidence" value="ECO:0007669"/>
    <property type="project" value="TreeGrafter"/>
</dbReference>
<evidence type="ECO:0000313" key="4">
    <source>
        <dbReference type="Proteomes" id="UP000321523"/>
    </source>
</evidence>
<name>A0A512DHD5_9PROT</name>